<protein>
    <recommendedName>
        <fullName evidence="3">Sugar-specific transcriptional regulator TrmB</fullName>
    </recommendedName>
</protein>
<dbReference type="OrthoDB" id="351127at2157"/>
<organism evidence="1 2">
    <name type="scientific">Halorientalis persicus</name>
    <dbReference type="NCBI Taxonomy" id="1367881"/>
    <lineage>
        <taxon>Archaea</taxon>
        <taxon>Methanobacteriati</taxon>
        <taxon>Methanobacteriota</taxon>
        <taxon>Stenosarchaea group</taxon>
        <taxon>Halobacteria</taxon>
        <taxon>Halobacteriales</taxon>
        <taxon>Haloarculaceae</taxon>
        <taxon>Halorientalis</taxon>
    </lineage>
</organism>
<proteinExistence type="predicted"/>
<dbReference type="EMBL" id="FOCX01000025">
    <property type="protein sequence ID" value="SEO97168.1"/>
    <property type="molecule type" value="Genomic_DNA"/>
</dbReference>
<reference evidence="2" key="1">
    <citation type="submission" date="2016-10" db="EMBL/GenBank/DDBJ databases">
        <authorList>
            <person name="Varghese N."/>
            <person name="Submissions S."/>
        </authorList>
    </citation>
    <scope>NUCLEOTIDE SEQUENCE [LARGE SCALE GENOMIC DNA]</scope>
    <source>
        <strain evidence="2">IBRC-M 10043</strain>
    </source>
</reference>
<dbReference type="Proteomes" id="UP000198775">
    <property type="component" value="Unassembled WGS sequence"/>
</dbReference>
<evidence type="ECO:0000313" key="2">
    <source>
        <dbReference type="Proteomes" id="UP000198775"/>
    </source>
</evidence>
<dbReference type="RefSeq" id="WP_092663236.1">
    <property type="nucleotide sequence ID" value="NZ_FOCX01000025.1"/>
</dbReference>
<accession>A0A1H8U3D9</accession>
<dbReference type="Gene3D" id="1.10.10.10">
    <property type="entry name" value="Winged helix-like DNA-binding domain superfamily/Winged helix DNA-binding domain"/>
    <property type="match status" value="1"/>
</dbReference>
<name>A0A1H8U3D9_9EURY</name>
<keyword evidence="2" id="KW-1185">Reference proteome</keyword>
<evidence type="ECO:0008006" key="3">
    <source>
        <dbReference type="Google" id="ProtNLM"/>
    </source>
</evidence>
<sequence>MEDGLGNERVDLLGTTADDLVAIGRLLESPRLAHIWFTLFVEGGIERENSDSNPFLWDGLTVKEIQESTDADIPESTLYEDIDELVDIGAIRVKSDIQPRGYEAKFFQADGDSIDRTVGGGLIGPGYIGLVGKSEVNDSVAQFLDKYRYEDLNNVLQMLRADMRGVLDRSVQEMVPEADDADIEAVLPVLEDVFSDVSRHPLVDSKYFPDEVRG</sequence>
<evidence type="ECO:0000313" key="1">
    <source>
        <dbReference type="EMBL" id="SEO97168.1"/>
    </source>
</evidence>
<dbReference type="InterPro" id="IPR036388">
    <property type="entry name" value="WH-like_DNA-bd_sf"/>
</dbReference>
<gene>
    <name evidence="1" type="ORF">SAMN05216388_102522</name>
</gene>
<dbReference type="AlphaFoldDB" id="A0A1H8U3D9"/>